<dbReference type="KEGG" id="hrr:HZS55_05705"/>
<evidence type="ECO:0000256" key="1">
    <source>
        <dbReference type="ARBA" id="ARBA00007637"/>
    </source>
</evidence>
<feature type="domain" description="NAD-dependent epimerase/dehydratase" evidence="2">
    <location>
        <begin position="9"/>
        <end position="244"/>
    </location>
</feature>
<dbReference type="GeneID" id="56077338"/>
<evidence type="ECO:0000313" key="3">
    <source>
        <dbReference type="EMBL" id="QLH76830.1"/>
    </source>
</evidence>
<dbReference type="InterPro" id="IPR036291">
    <property type="entry name" value="NAD(P)-bd_dom_sf"/>
</dbReference>
<dbReference type="AlphaFoldDB" id="A0A7D5T3D5"/>
<dbReference type="RefSeq" id="WP_179910764.1">
    <property type="nucleotide sequence ID" value="NZ_CP058910.1"/>
</dbReference>
<organism evidence="3 4">
    <name type="scientific">Halosimplex rubrum</name>
    <dbReference type="NCBI Taxonomy" id="869889"/>
    <lineage>
        <taxon>Archaea</taxon>
        <taxon>Methanobacteriati</taxon>
        <taxon>Methanobacteriota</taxon>
        <taxon>Stenosarchaea group</taxon>
        <taxon>Halobacteria</taxon>
        <taxon>Halobacteriales</taxon>
        <taxon>Haloarculaceae</taxon>
        <taxon>Halosimplex</taxon>
    </lineage>
</organism>
<comment type="similarity">
    <text evidence="1">Belongs to the NAD(P)-dependent epimerase/dehydratase family.</text>
</comment>
<dbReference type="EMBL" id="CP058910">
    <property type="protein sequence ID" value="QLH76830.1"/>
    <property type="molecule type" value="Genomic_DNA"/>
</dbReference>
<dbReference type="SUPFAM" id="SSF51735">
    <property type="entry name" value="NAD(P)-binding Rossmann-fold domains"/>
    <property type="match status" value="1"/>
</dbReference>
<reference evidence="3 4" key="1">
    <citation type="submission" date="2020-07" db="EMBL/GenBank/DDBJ databases">
        <title>Halosimplex pelagicum sp. nov. and Halosimplex rubrum sp. nov., isolated from salted brown alga Laminaria, and emended description of the genus Halosimplex.</title>
        <authorList>
            <person name="Cui H."/>
        </authorList>
    </citation>
    <scope>NUCLEOTIDE SEQUENCE [LARGE SCALE GENOMIC DNA]</scope>
    <source>
        <strain evidence="3 4">R27</strain>
    </source>
</reference>
<dbReference type="Pfam" id="PF01370">
    <property type="entry name" value="Epimerase"/>
    <property type="match status" value="1"/>
</dbReference>
<evidence type="ECO:0000313" key="4">
    <source>
        <dbReference type="Proteomes" id="UP000509667"/>
    </source>
</evidence>
<gene>
    <name evidence="3" type="ORF">HZS55_05705</name>
</gene>
<dbReference type="PANTHER" id="PTHR43000">
    <property type="entry name" value="DTDP-D-GLUCOSE 4,6-DEHYDRATASE-RELATED"/>
    <property type="match status" value="1"/>
</dbReference>
<sequence>MSHLSGKRVLVTGGSGVIGQELLQILIDKGAIVRSVDKRPYSGAGVDDVEAVKLDLAEDDLNTVTEFEPEVVFHLAASFERTDESTSFWTDNWADNILASHRLIDALHGLSSLETVVFASSYLVYDSDVYLSPVEPDRPTLIDEQTAIAPRNLCGAAKYYTEKELSFMAESEEDLRVISPRIFRVYGQGSKDIISRWVRAALRGEPITVYNKQNMFDFIHARDVAQGLSRLVSTDAASGPVNLGRGTQCQVSEVISILENEIPGTGENITSDGVKDLYETSCADISRLIDLVNWRPALGIESGIRDVVKYERSRMNDN</sequence>
<accession>A0A7D5T3D5</accession>
<dbReference type="Gene3D" id="3.40.50.720">
    <property type="entry name" value="NAD(P)-binding Rossmann-like Domain"/>
    <property type="match status" value="1"/>
</dbReference>
<evidence type="ECO:0000259" key="2">
    <source>
        <dbReference type="Pfam" id="PF01370"/>
    </source>
</evidence>
<dbReference type="Proteomes" id="UP000509667">
    <property type="component" value="Chromosome"/>
</dbReference>
<name>A0A7D5T3D5_9EURY</name>
<proteinExistence type="inferred from homology"/>
<protein>
    <submittedName>
        <fullName evidence="3">NAD(P)-dependent oxidoreductase</fullName>
    </submittedName>
</protein>
<keyword evidence="4" id="KW-1185">Reference proteome</keyword>
<dbReference type="InterPro" id="IPR001509">
    <property type="entry name" value="Epimerase_deHydtase"/>
</dbReference>
<dbReference type="OrthoDB" id="4907at2157"/>